<comment type="caution">
    <text evidence="3">The sequence shown here is derived from an EMBL/GenBank/DDBJ whole genome shotgun (WGS) entry which is preliminary data.</text>
</comment>
<organism evidence="3 4">
    <name type="scientific">Nocardioides aestuarii</name>
    <dbReference type="NCBI Taxonomy" id="252231"/>
    <lineage>
        <taxon>Bacteria</taxon>
        <taxon>Bacillati</taxon>
        <taxon>Actinomycetota</taxon>
        <taxon>Actinomycetes</taxon>
        <taxon>Propionibacteriales</taxon>
        <taxon>Nocardioidaceae</taxon>
        <taxon>Nocardioides</taxon>
    </lineage>
</organism>
<feature type="transmembrane region" description="Helical" evidence="1">
    <location>
        <begin position="71"/>
        <end position="94"/>
    </location>
</feature>
<feature type="transmembrane region" description="Helical" evidence="1">
    <location>
        <begin position="36"/>
        <end position="59"/>
    </location>
</feature>
<gene>
    <name evidence="3" type="ORF">ACFSDE_16405</name>
</gene>
<proteinExistence type="predicted"/>
<dbReference type="RefSeq" id="WP_343920388.1">
    <property type="nucleotide sequence ID" value="NZ_BAAAJT010000002.1"/>
</dbReference>
<keyword evidence="1" id="KW-0472">Membrane</keyword>
<evidence type="ECO:0000256" key="2">
    <source>
        <dbReference type="SAM" id="SignalP"/>
    </source>
</evidence>
<feature type="transmembrane region" description="Helical" evidence="1">
    <location>
        <begin position="142"/>
        <end position="158"/>
    </location>
</feature>
<feature type="transmembrane region" description="Helical" evidence="1">
    <location>
        <begin position="114"/>
        <end position="135"/>
    </location>
</feature>
<evidence type="ECO:0000313" key="3">
    <source>
        <dbReference type="EMBL" id="MFD1948386.1"/>
    </source>
</evidence>
<dbReference type="EMBL" id="JBHUGD010000003">
    <property type="protein sequence ID" value="MFD1948386.1"/>
    <property type="molecule type" value="Genomic_DNA"/>
</dbReference>
<evidence type="ECO:0000313" key="4">
    <source>
        <dbReference type="Proteomes" id="UP001597351"/>
    </source>
</evidence>
<sequence length="202" mass="20746">MHRSTLAALAAAPAAALAAAGLLHPHHLTTATADTWVLLHLAGLLVFPLVGAGLVVPLAGRGDPVAWLVRVAAYVYATAYTALDVVSGIGAGWVTSRLPDGAPRPQEVSWLFRIGTPIGEVGSWALLVATVVLVLDALRRRGPAALPLVLLPVGAWAVHADHIFAPVGALGMAMIAVGTLLAVLGARPRHDVRSTVKATFSG</sequence>
<dbReference type="Proteomes" id="UP001597351">
    <property type="component" value="Unassembled WGS sequence"/>
</dbReference>
<keyword evidence="1" id="KW-0812">Transmembrane</keyword>
<evidence type="ECO:0000256" key="1">
    <source>
        <dbReference type="SAM" id="Phobius"/>
    </source>
</evidence>
<feature type="transmembrane region" description="Helical" evidence="1">
    <location>
        <begin position="164"/>
        <end position="184"/>
    </location>
</feature>
<keyword evidence="4" id="KW-1185">Reference proteome</keyword>
<feature type="chain" id="PRO_5046087166" evidence="2">
    <location>
        <begin position="19"/>
        <end position="202"/>
    </location>
</feature>
<keyword evidence="1" id="KW-1133">Transmembrane helix</keyword>
<reference evidence="4" key="1">
    <citation type="journal article" date="2019" name="Int. J. Syst. Evol. Microbiol.">
        <title>The Global Catalogue of Microorganisms (GCM) 10K type strain sequencing project: providing services to taxonomists for standard genome sequencing and annotation.</title>
        <authorList>
            <consortium name="The Broad Institute Genomics Platform"/>
            <consortium name="The Broad Institute Genome Sequencing Center for Infectious Disease"/>
            <person name="Wu L."/>
            <person name="Ma J."/>
        </authorList>
    </citation>
    <scope>NUCLEOTIDE SEQUENCE [LARGE SCALE GENOMIC DNA]</scope>
    <source>
        <strain evidence="4">CGMCC 1.12477</strain>
    </source>
</reference>
<feature type="signal peptide" evidence="2">
    <location>
        <begin position="1"/>
        <end position="18"/>
    </location>
</feature>
<name>A0ABW4TTL3_9ACTN</name>
<accession>A0ABW4TTL3</accession>
<protein>
    <submittedName>
        <fullName evidence="3">Uncharacterized protein</fullName>
    </submittedName>
</protein>
<keyword evidence="2" id="KW-0732">Signal</keyword>